<dbReference type="AlphaFoldDB" id="A0A6S7ISZ3"/>
<dbReference type="Proteomes" id="UP001152795">
    <property type="component" value="Unassembled WGS sequence"/>
</dbReference>
<comment type="caution">
    <text evidence="1">The sequence shown here is derived from an EMBL/GenBank/DDBJ whole genome shotgun (WGS) entry which is preliminary data.</text>
</comment>
<gene>
    <name evidence="1" type="ORF">PACLA_8A086102</name>
</gene>
<sequence length="114" mass="13075">MEIDEEIEIEHLASSCSPFEDDFEQTIALLEMDVDEVQIEVQQALEEVEGKKQFPCRVSVSVRKFAQQIQRKNCFVTSGAPTIIIFDWLCDKIFIRKTRTVLEAILPGTKKSKP</sequence>
<evidence type="ECO:0000313" key="2">
    <source>
        <dbReference type="Proteomes" id="UP001152795"/>
    </source>
</evidence>
<dbReference type="EMBL" id="CACRXK020011212">
    <property type="protein sequence ID" value="CAB4020977.1"/>
    <property type="molecule type" value="Genomic_DNA"/>
</dbReference>
<organism evidence="1 2">
    <name type="scientific">Paramuricea clavata</name>
    <name type="common">Red gorgonian</name>
    <name type="synonym">Violescent sea-whip</name>
    <dbReference type="NCBI Taxonomy" id="317549"/>
    <lineage>
        <taxon>Eukaryota</taxon>
        <taxon>Metazoa</taxon>
        <taxon>Cnidaria</taxon>
        <taxon>Anthozoa</taxon>
        <taxon>Octocorallia</taxon>
        <taxon>Malacalcyonacea</taxon>
        <taxon>Plexauridae</taxon>
        <taxon>Paramuricea</taxon>
    </lineage>
</organism>
<reference evidence="1" key="1">
    <citation type="submission" date="2020-04" db="EMBL/GenBank/DDBJ databases">
        <authorList>
            <person name="Alioto T."/>
            <person name="Alioto T."/>
            <person name="Gomez Garrido J."/>
        </authorList>
    </citation>
    <scope>NUCLEOTIDE SEQUENCE</scope>
    <source>
        <strain evidence="1">A484AB</strain>
    </source>
</reference>
<keyword evidence="2" id="KW-1185">Reference proteome</keyword>
<protein>
    <submittedName>
        <fullName evidence="1">Uncharacterized protein</fullName>
    </submittedName>
</protein>
<evidence type="ECO:0000313" key="1">
    <source>
        <dbReference type="EMBL" id="CAB4020977.1"/>
    </source>
</evidence>
<accession>A0A6S7ISZ3</accession>
<name>A0A6S7ISZ3_PARCT</name>
<proteinExistence type="predicted"/>